<gene>
    <name evidence="1" type="ORF">PPSIR1_18202</name>
</gene>
<reference evidence="1 2" key="1">
    <citation type="submission" date="2007-06" db="EMBL/GenBank/DDBJ databases">
        <authorList>
            <person name="Shimkets L."/>
            <person name="Ferriera S."/>
            <person name="Johnson J."/>
            <person name="Kravitz S."/>
            <person name="Beeson K."/>
            <person name="Sutton G."/>
            <person name="Rogers Y.-H."/>
            <person name="Friedman R."/>
            <person name="Frazier M."/>
            <person name="Venter J.C."/>
        </authorList>
    </citation>
    <scope>NUCLEOTIDE SEQUENCE [LARGE SCALE GENOMIC DNA]</scope>
    <source>
        <strain evidence="1 2">SIR-1</strain>
    </source>
</reference>
<keyword evidence="2" id="KW-1185">Reference proteome</keyword>
<protein>
    <submittedName>
        <fullName evidence="1">Uncharacterized protein</fullName>
    </submittedName>
</protein>
<dbReference type="Proteomes" id="UP000005801">
    <property type="component" value="Unassembled WGS sequence"/>
</dbReference>
<dbReference type="RefSeq" id="WP_006974196.1">
    <property type="nucleotide sequence ID" value="NZ_ABCS01000061.1"/>
</dbReference>
<organism evidence="1 2">
    <name type="scientific">Plesiocystis pacifica SIR-1</name>
    <dbReference type="NCBI Taxonomy" id="391625"/>
    <lineage>
        <taxon>Bacteria</taxon>
        <taxon>Pseudomonadati</taxon>
        <taxon>Myxococcota</taxon>
        <taxon>Polyangia</taxon>
        <taxon>Nannocystales</taxon>
        <taxon>Nannocystaceae</taxon>
        <taxon>Plesiocystis</taxon>
    </lineage>
</organism>
<name>A6GBV5_9BACT</name>
<accession>A6GBV5</accession>
<comment type="caution">
    <text evidence="1">The sequence shown here is derived from an EMBL/GenBank/DDBJ whole genome shotgun (WGS) entry which is preliminary data.</text>
</comment>
<sequence length="59" mass="6632">MILDVQRERTQAEWWFVDTIEERRADERFARAVAVERGAPALAVRDAPSQAGPTRAPAP</sequence>
<dbReference type="EMBL" id="ABCS01000061">
    <property type="protein sequence ID" value="EDM76628.1"/>
    <property type="molecule type" value="Genomic_DNA"/>
</dbReference>
<dbReference type="AlphaFoldDB" id="A6GBV5"/>
<evidence type="ECO:0000313" key="1">
    <source>
        <dbReference type="EMBL" id="EDM76628.1"/>
    </source>
</evidence>
<proteinExistence type="predicted"/>
<evidence type="ECO:0000313" key="2">
    <source>
        <dbReference type="Proteomes" id="UP000005801"/>
    </source>
</evidence>
<dbReference type="STRING" id="391625.PPSIR1_18202"/>